<proteinExistence type="predicted"/>
<organism evidence="1">
    <name type="scientific">viral metagenome</name>
    <dbReference type="NCBI Taxonomy" id="1070528"/>
    <lineage>
        <taxon>unclassified sequences</taxon>
        <taxon>metagenomes</taxon>
        <taxon>organismal metagenomes</taxon>
    </lineage>
</organism>
<dbReference type="AlphaFoldDB" id="A0A6C0BGP5"/>
<dbReference type="EMBL" id="MN739144">
    <property type="protein sequence ID" value="QHS90729.1"/>
    <property type="molecule type" value="Genomic_DNA"/>
</dbReference>
<evidence type="ECO:0000313" key="1">
    <source>
        <dbReference type="EMBL" id="QHS90729.1"/>
    </source>
</evidence>
<name>A0A6C0BGP5_9ZZZZ</name>
<protein>
    <submittedName>
        <fullName evidence="1">Uncharacterized protein</fullName>
    </submittedName>
</protein>
<reference evidence="1" key="1">
    <citation type="journal article" date="2020" name="Nature">
        <title>Giant virus diversity and host interactions through global metagenomics.</title>
        <authorList>
            <person name="Schulz F."/>
            <person name="Roux S."/>
            <person name="Paez-Espino D."/>
            <person name="Jungbluth S."/>
            <person name="Walsh D.A."/>
            <person name="Denef V.J."/>
            <person name="McMahon K.D."/>
            <person name="Konstantinidis K.T."/>
            <person name="Eloe-Fadrosh E.A."/>
            <person name="Kyrpides N.C."/>
            <person name="Woyke T."/>
        </authorList>
    </citation>
    <scope>NUCLEOTIDE SEQUENCE</scope>
    <source>
        <strain evidence="1">GVMAG-M-3300010354-11</strain>
    </source>
</reference>
<accession>A0A6C0BGP5</accession>
<sequence length="88" mass="10195">MNSVTAKDNISKSLEFTIYDTLAEFQRFIQKKDKKLTISIINNIEQFKNDMNEHKSVLKLVGYNSIFKNASLDDGDELRAERPLIVTR</sequence>